<feature type="region of interest" description="Disordered" evidence="7">
    <location>
        <begin position="107"/>
        <end position="425"/>
    </location>
</feature>
<dbReference type="SUPFAM" id="SSF52540">
    <property type="entry name" value="P-loop containing nucleoside triphosphate hydrolases"/>
    <property type="match status" value="1"/>
</dbReference>
<feature type="compositionally biased region" description="Polar residues" evidence="7">
    <location>
        <begin position="251"/>
        <end position="261"/>
    </location>
</feature>
<dbReference type="Gene3D" id="3.40.850.10">
    <property type="entry name" value="Kinesin motor domain"/>
    <property type="match status" value="1"/>
</dbReference>
<dbReference type="GO" id="GO:0008017">
    <property type="term" value="F:microtubule binding"/>
    <property type="evidence" value="ECO:0007669"/>
    <property type="project" value="InterPro"/>
</dbReference>
<evidence type="ECO:0000256" key="2">
    <source>
        <dbReference type="ARBA" id="ARBA00022741"/>
    </source>
</evidence>
<dbReference type="InterPro" id="IPR001752">
    <property type="entry name" value="Kinesin_motor_dom"/>
</dbReference>
<name>A0A8T1MN55_CLOSI</name>
<evidence type="ECO:0000256" key="1">
    <source>
        <dbReference type="ARBA" id="ARBA00004245"/>
    </source>
</evidence>
<keyword evidence="4" id="KW-0963">Cytoplasm</keyword>
<feature type="compositionally biased region" description="Polar residues" evidence="7">
    <location>
        <begin position="129"/>
        <end position="147"/>
    </location>
</feature>
<evidence type="ECO:0000313" key="9">
    <source>
        <dbReference type="EMBL" id="KAG5450378.1"/>
    </source>
</evidence>
<accession>A0A8T1MN55</accession>
<organism evidence="9 10">
    <name type="scientific">Clonorchis sinensis</name>
    <name type="common">Chinese liver fluke</name>
    <dbReference type="NCBI Taxonomy" id="79923"/>
    <lineage>
        <taxon>Eukaryota</taxon>
        <taxon>Metazoa</taxon>
        <taxon>Spiralia</taxon>
        <taxon>Lophotrochozoa</taxon>
        <taxon>Platyhelminthes</taxon>
        <taxon>Trematoda</taxon>
        <taxon>Digenea</taxon>
        <taxon>Opisthorchiida</taxon>
        <taxon>Opisthorchiata</taxon>
        <taxon>Opisthorchiidae</taxon>
        <taxon>Clonorchis</taxon>
    </lineage>
</organism>
<evidence type="ECO:0000256" key="5">
    <source>
        <dbReference type="PROSITE-ProRule" id="PRU00283"/>
    </source>
</evidence>
<dbReference type="InterPro" id="IPR027417">
    <property type="entry name" value="P-loop_NTPase"/>
</dbReference>
<feature type="compositionally biased region" description="Basic and acidic residues" evidence="7">
    <location>
        <begin position="32"/>
        <end position="52"/>
    </location>
</feature>
<dbReference type="GO" id="GO:0007018">
    <property type="term" value="P:microtubule-based movement"/>
    <property type="evidence" value="ECO:0007669"/>
    <property type="project" value="InterPro"/>
</dbReference>
<dbReference type="AlphaFoldDB" id="A0A8T1MN55"/>
<evidence type="ECO:0000313" key="10">
    <source>
        <dbReference type="Proteomes" id="UP000286415"/>
    </source>
</evidence>
<dbReference type="InterPro" id="IPR036961">
    <property type="entry name" value="Kinesin_motor_dom_sf"/>
</dbReference>
<dbReference type="PRINTS" id="PR00380">
    <property type="entry name" value="KINESINHEAVY"/>
</dbReference>
<feature type="compositionally biased region" description="Polar residues" evidence="7">
    <location>
        <begin position="315"/>
        <end position="328"/>
    </location>
</feature>
<feature type="compositionally biased region" description="Polar residues" evidence="7">
    <location>
        <begin position="273"/>
        <end position="284"/>
    </location>
</feature>
<evidence type="ECO:0000256" key="6">
    <source>
        <dbReference type="SAM" id="Coils"/>
    </source>
</evidence>
<reference evidence="9 10" key="1">
    <citation type="journal article" date="2018" name="Biotechnol. Adv.">
        <title>Improved genomic resources and new bioinformatic workflow for the carcinogenic parasite Clonorchis sinensis: Biotechnological implications.</title>
        <authorList>
            <person name="Wang D."/>
            <person name="Korhonen P.K."/>
            <person name="Gasser R.B."/>
            <person name="Young N.D."/>
        </authorList>
    </citation>
    <scope>NUCLEOTIDE SEQUENCE [LARGE SCALE GENOMIC DNA]</scope>
    <source>
        <strain evidence="9">Cs-k2</strain>
    </source>
</reference>
<proteinExistence type="inferred from homology"/>
<keyword evidence="10" id="KW-1185">Reference proteome</keyword>
<evidence type="ECO:0000256" key="7">
    <source>
        <dbReference type="SAM" id="MobiDB-lite"/>
    </source>
</evidence>
<keyword evidence="4" id="KW-0206">Cytoskeleton</keyword>
<comment type="similarity">
    <text evidence="5">Belongs to the TRAFAC class myosin-kinesin ATPase superfamily. Kinesin family.</text>
</comment>
<feature type="compositionally biased region" description="Polar residues" evidence="7">
    <location>
        <begin position="53"/>
        <end position="72"/>
    </location>
</feature>
<dbReference type="Proteomes" id="UP000286415">
    <property type="component" value="Unassembled WGS sequence"/>
</dbReference>
<keyword evidence="2 5" id="KW-0547">Nucleotide-binding</keyword>
<feature type="region of interest" description="Disordered" evidence="7">
    <location>
        <begin position="1"/>
        <end position="86"/>
    </location>
</feature>
<keyword evidence="5" id="KW-0505">Motor protein</keyword>
<dbReference type="GO" id="GO:0005856">
    <property type="term" value="C:cytoskeleton"/>
    <property type="evidence" value="ECO:0007669"/>
    <property type="project" value="UniProtKB-SubCell"/>
</dbReference>
<dbReference type="SMART" id="SM00129">
    <property type="entry name" value="KISc"/>
    <property type="match status" value="1"/>
</dbReference>
<keyword evidence="3 5" id="KW-0067">ATP-binding</keyword>
<evidence type="ECO:0000256" key="4">
    <source>
        <dbReference type="ARBA" id="ARBA00023212"/>
    </source>
</evidence>
<dbReference type="PROSITE" id="PS50067">
    <property type="entry name" value="KINESIN_MOTOR_2"/>
    <property type="match status" value="1"/>
</dbReference>
<dbReference type="EMBL" id="NIRI02000042">
    <property type="protein sequence ID" value="KAG5450378.1"/>
    <property type="molecule type" value="Genomic_DNA"/>
</dbReference>
<dbReference type="GO" id="GO:0005524">
    <property type="term" value="F:ATP binding"/>
    <property type="evidence" value="ECO:0007669"/>
    <property type="project" value="UniProtKB-UniRule"/>
</dbReference>
<keyword evidence="6" id="KW-0175">Coiled coil</keyword>
<feature type="domain" description="Kinesin motor" evidence="8">
    <location>
        <begin position="885"/>
        <end position="1203"/>
    </location>
</feature>
<feature type="compositionally biased region" description="Low complexity" evidence="7">
    <location>
        <begin position="388"/>
        <end position="408"/>
    </location>
</feature>
<sequence>MPPEGPQHLEVPNHKRSTNSRRSSDNSKSGSRHQDVSLEREGNRVDHTDRGSSHSQRQIKMTQQEGTRSSAASFVPLEASVNQTSVRESLDRLARGSNELLNSLKNGINSLRSDGHPGAHQSALPENNELLSSLPVSQKGSVRSGESTSKDQGRTSGTSTPKSATLKSQPPITSFVNEHPSSPHTTPGHSQLSLKTEPTGSLPAAPKTSLRSNQPSSKGQTPKSGVSEPKTNTAKSQPASLSANLEPISSVPATPKNSLRSDQLFPKEEFSKSLASSPRTNTMKSHAPSAKTSFGIATPFRSPRNSLQPEPVSFSAGSMQSTPNTPQQLFGKITENVTPRSASTLRETLEHTSHEASRPKSVPRLQHKSPNASGSSPPRPAALKPSQVSAANTSVSSTTNLAAASSKKSSPKMWRGESTPTTVSAKNSFNDGTALKTPVNTDILAAVKRLSDDSMADFDSMEPFVLSVAGICDANDQNYFPLQERIAYLESKLIDLTIQHHALEHEHRLVNQSHKRLDENIKNANLVARDQVVFENLRFNYELVSTELQEARRLIRELRQLGWENLPQRMLYECRRAHEYSEEMRRQRDIALHEHSAAKGIAVEALKQVQVLKRSIEDHKKLADHLVRREEETKAKYMQSLMQVNREWEQKLLTRHVRDNRRQKHLLYMLEEERELAEDRDPQELEDIRFRAHLVFRYPTLAECMEDAIVNEGKDLGVPAEPGHEKIWHISSKISHVDRPVSEVARSTIASKRTTVARAFSRLGGFSGRPTLDIGESTSTIWGDETEHRVEVPITDAERLAWEHVRTQMNQKLREKEEEVSKWRKLAKELECELEELKQKTLTEVQMEEEIRALNEENAILVEHYLAEMVLRKKYLNMIQDLKGKIRVFCRIRPAVLTEVTRKNPIVVYTPDKHTALVKVSRGLKVFQFDRVFGPNATQEDLFEETTNLVQSVIDGYNVCIFAYGATGTGKTYTLAGDRERPGLVFHCVDYLFELLDDPLFRTKSYSDVSVSIMEMYDEKILDLLVDYGTHEDLPIQPDNNGVMYVEGVVQKQTACAAELYELYQRAWHNRRMAETRLEHNSTRSHFILSIMVMVTNKITKTTYRGKLTVIDMAGSERATTTGSTGESLKDTDQSLVALGDVITSLTLSQPTVPYESSKLTKLMQDSLGGNAKTLMIINVNETEAKMPETINSLNYGSRLKTVDNQANPTSNSEQVAKLKVLTEKLKKGEPDPC</sequence>
<feature type="coiled-coil region" evidence="6">
    <location>
        <begin position="806"/>
        <end position="864"/>
    </location>
</feature>
<feature type="compositionally biased region" description="Polar residues" evidence="7">
    <location>
        <begin position="209"/>
        <end position="243"/>
    </location>
</feature>
<reference evidence="9 10" key="2">
    <citation type="journal article" date="2021" name="Genomics">
        <title>High-quality reference genome for Clonorchis sinensis.</title>
        <authorList>
            <person name="Young N.D."/>
            <person name="Stroehlein A.J."/>
            <person name="Kinkar L."/>
            <person name="Wang T."/>
            <person name="Sohn W.M."/>
            <person name="Chang B.C.H."/>
            <person name="Kaur P."/>
            <person name="Weisz D."/>
            <person name="Dudchenko O."/>
            <person name="Aiden E.L."/>
            <person name="Korhonen P.K."/>
            <person name="Gasser R.B."/>
        </authorList>
    </citation>
    <scope>NUCLEOTIDE SEQUENCE [LARGE SCALE GENOMIC DNA]</scope>
    <source>
        <strain evidence="9">Cs-k2</strain>
    </source>
</reference>
<dbReference type="OrthoDB" id="3176171at2759"/>
<dbReference type="PANTHER" id="PTHR47972:SF16">
    <property type="entry name" value="KINESIN-LIKE PROTEIN"/>
    <property type="match status" value="1"/>
</dbReference>
<protein>
    <submittedName>
        <fullName evidence="9">Kinesin-like protein KIN-14I</fullName>
    </submittedName>
</protein>
<dbReference type="PANTHER" id="PTHR47972">
    <property type="entry name" value="KINESIN-LIKE PROTEIN KLP-3"/>
    <property type="match status" value="1"/>
</dbReference>
<comment type="caution">
    <text evidence="9">The sequence shown here is derived from an EMBL/GenBank/DDBJ whole genome shotgun (WGS) entry which is preliminary data.</text>
</comment>
<comment type="subcellular location">
    <subcellularLocation>
        <location evidence="1">Cytoplasm</location>
        <location evidence="1">Cytoskeleton</location>
    </subcellularLocation>
</comment>
<feature type="compositionally biased region" description="Polar residues" evidence="7">
    <location>
        <begin position="154"/>
        <end position="199"/>
    </location>
</feature>
<evidence type="ECO:0000259" key="8">
    <source>
        <dbReference type="PROSITE" id="PS50067"/>
    </source>
</evidence>
<dbReference type="InterPro" id="IPR027640">
    <property type="entry name" value="Kinesin-like_fam"/>
</dbReference>
<feature type="binding site" evidence="5">
    <location>
        <begin position="965"/>
        <end position="972"/>
    </location>
    <ligand>
        <name>ATP</name>
        <dbReference type="ChEBI" id="CHEBI:30616"/>
    </ligand>
</feature>
<dbReference type="GO" id="GO:0003777">
    <property type="term" value="F:microtubule motor activity"/>
    <property type="evidence" value="ECO:0007669"/>
    <property type="project" value="InterPro"/>
</dbReference>
<evidence type="ECO:0000256" key="3">
    <source>
        <dbReference type="ARBA" id="ARBA00022840"/>
    </source>
</evidence>
<feature type="compositionally biased region" description="Basic and acidic residues" evidence="7">
    <location>
        <begin position="347"/>
        <end position="358"/>
    </location>
</feature>
<gene>
    <name evidence="9" type="ORF">CSKR_109411</name>
</gene>
<feature type="compositionally biased region" description="Polar residues" evidence="7">
    <location>
        <begin position="335"/>
        <end position="346"/>
    </location>
</feature>
<dbReference type="Pfam" id="PF00225">
    <property type="entry name" value="Kinesin"/>
    <property type="match status" value="1"/>
</dbReference>